<dbReference type="OrthoDB" id="3032860at2759"/>
<reference evidence="3" key="1">
    <citation type="journal article" date="2012" name="Proc. Natl. Acad. Sci. U.S.A.">
        <title>Genome sequence of the button mushroom Agaricus bisporus reveals mechanisms governing adaptation to a humic-rich ecological niche.</title>
        <authorList>
            <person name="Morin E."/>
            <person name="Kohler A."/>
            <person name="Baker A.R."/>
            <person name="Foulongne-Oriol M."/>
            <person name="Lombard V."/>
            <person name="Nagy L.G."/>
            <person name="Ohm R.A."/>
            <person name="Patyshakuliyeva A."/>
            <person name="Brun A."/>
            <person name="Aerts A.L."/>
            <person name="Bailey A.M."/>
            <person name="Billette C."/>
            <person name="Coutinho P.M."/>
            <person name="Deakin G."/>
            <person name="Doddapaneni H."/>
            <person name="Floudas D."/>
            <person name="Grimwood J."/>
            <person name="Hilden K."/>
            <person name="Kuees U."/>
            <person name="LaButti K.M."/>
            <person name="Lapidus A."/>
            <person name="Lindquist E.A."/>
            <person name="Lucas S.M."/>
            <person name="Murat C."/>
            <person name="Riley R.W."/>
            <person name="Salamov A.A."/>
            <person name="Schmutz J."/>
            <person name="Subramanian V."/>
            <person name="Woesten H.A.B."/>
            <person name="Xu J."/>
            <person name="Eastwood D.C."/>
            <person name="Foster G.D."/>
            <person name="Sonnenberg A.S."/>
            <person name="Cullen D."/>
            <person name="de Vries R.P."/>
            <person name="Lundell T."/>
            <person name="Hibbett D.S."/>
            <person name="Henrissat B."/>
            <person name="Burton K.S."/>
            <person name="Kerrigan R.W."/>
            <person name="Challen M.P."/>
            <person name="Grigoriev I.V."/>
            <person name="Martin F."/>
        </authorList>
    </citation>
    <scope>NUCLEOTIDE SEQUENCE [LARGE SCALE GENOMIC DNA]</scope>
    <source>
        <strain evidence="3">JB137-S8 / ATCC MYA-4627 / FGSC 10392</strain>
    </source>
</reference>
<dbReference type="AlphaFoldDB" id="K5XHV6"/>
<dbReference type="RefSeq" id="XP_007335346.1">
    <property type="nucleotide sequence ID" value="XM_007335284.1"/>
</dbReference>
<dbReference type="GeneID" id="18828031"/>
<dbReference type="KEGG" id="abp:AGABI1DRAFT133740"/>
<proteinExistence type="predicted"/>
<evidence type="ECO:0000256" key="1">
    <source>
        <dbReference type="SAM" id="MobiDB-lite"/>
    </source>
</evidence>
<organism evidence="2 3">
    <name type="scientific">Agaricus bisporus var. burnettii (strain JB137-S8 / ATCC MYA-4627 / FGSC 10392)</name>
    <name type="common">White button mushroom</name>
    <dbReference type="NCBI Taxonomy" id="597362"/>
    <lineage>
        <taxon>Eukaryota</taxon>
        <taxon>Fungi</taxon>
        <taxon>Dikarya</taxon>
        <taxon>Basidiomycota</taxon>
        <taxon>Agaricomycotina</taxon>
        <taxon>Agaricomycetes</taxon>
        <taxon>Agaricomycetidae</taxon>
        <taxon>Agaricales</taxon>
        <taxon>Agaricineae</taxon>
        <taxon>Agaricaceae</taxon>
        <taxon>Agaricus</taxon>
    </lineage>
</organism>
<dbReference type="EMBL" id="JH971741">
    <property type="protein sequence ID" value="EKM74015.1"/>
    <property type="molecule type" value="Genomic_DNA"/>
</dbReference>
<evidence type="ECO:0000313" key="2">
    <source>
        <dbReference type="EMBL" id="EKM74015.1"/>
    </source>
</evidence>
<keyword evidence="3" id="KW-1185">Reference proteome</keyword>
<dbReference type="InParanoid" id="K5XHV6"/>
<dbReference type="HOGENOM" id="CLU_2346173_0_0_1"/>
<feature type="region of interest" description="Disordered" evidence="1">
    <location>
        <begin position="1"/>
        <end position="25"/>
    </location>
</feature>
<evidence type="ECO:0000313" key="3">
    <source>
        <dbReference type="Proteomes" id="UP000008493"/>
    </source>
</evidence>
<dbReference type="Proteomes" id="UP000008493">
    <property type="component" value="Unassembled WGS sequence"/>
</dbReference>
<name>K5XHV6_AGABU</name>
<gene>
    <name evidence="2" type="ORF">AGABI1DRAFT_133740</name>
</gene>
<accession>K5XHV6</accession>
<protein>
    <submittedName>
        <fullName evidence="2">Uncharacterized protein</fullName>
    </submittedName>
</protein>
<sequence>MVNGSDNLAWELSGSPAPPPATTDPTELQARALLSARASAIIESHLPNLMLSQAAAQTDARALWSWLQGHTELQDPGLRRSIVCDTSGKRKSNFCST</sequence>